<keyword evidence="1" id="KW-1133">Transmembrane helix</keyword>
<feature type="transmembrane region" description="Helical" evidence="1">
    <location>
        <begin position="204"/>
        <end position="224"/>
    </location>
</feature>
<keyword evidence="1" id="KW-0472">Membrane</keyword>
<evidence type="ECO:0000256" key="1">
    <source>
        <dbReference type="SAM" id="Phobius"/>
    </source>
</evidence>
<organism evidence="2">
    <name type="scientific">uncultured Caudovirales phage</name>
    <dbReference type="NCBI Taxonomy" id="2100421"/>
    <lineage>
        <taxon>Viruses</taxon>
        <taxon>Duplodnaviria</taxon>
        <taxon>Heunggongvirae</taxon>
        <taxon>Uroviricota</taxon>
        <taxon>Caudoviricetes</taxon>
        <taxon>Peduoviridae</taxon>
        <taxon>Maltschvirus</taxon>
        <taxon>Maltschvirus maltsch</taxon>
    </lineage>
</organism>
<evidence type="ECO:0000313" key="2">
    <source>
        <dbReference type="EMBL" id="CAB4126601.1"/>
    </source>
</evidence>
<dbReference type="EMBL" id="LR796206">
    <property type="protein sequence ID" value="CAB4126601.1"/>
    <property type="molecule type" value="Genomic_DNA"/>
</dbReference>
<accession>A0A6J5KX45</accession>
<protein>
    <submittedName>
        <fullName evidence="2">Uncharacterized protein</fullName>
    </submittedName>
</protein>
<gene>
    <name evidence="2" type="ORF">UFOVP77_5</name>
</gene>
<reference evidence="2" key="1">
    <citation type="submission" date="2020-04" db="EMBL/GenBank/DDBJ databases">
        <authorList>
            <person name="Chiriac C."/>
            <person name="Salcher M."/>
            <person name="Ghai R."/>
            <person name="Kavagutti S V."/>
        </authorList>
    </citation>
    <scope>NUCLEOTIDE SEQUENCE</scope>
</reference>
<name>A0A6J5KX45_9CAUD</name>
<keyword evidence="1" id="KW-0812">Transmembrane</keyword>
<sequence>MAAQAAVGFIKQGCAMLHEGRMELEGAKKTVEGVLDDVKAIKGIWEWFIGLFAAKPTQAAAAKPVAKAKAKAAAKQQSYEELELKLINDIGERIGLLFDTQQQINNYYRSLEEESKGTYNPEQNTSKKAIERALIELQMEKLIEQTREAMVYAPMELKDLYSRFLKMYKKIEEEQEWARDEQIRKARMDRWLQEERHNSRVNRLLMVAAVALLVVWMWSFLLALKWQHATQTDFWSG</sequence>
<proteinExistence type="predicted"/>